<evidence type="ECO:0000259" key="4">
    <source>
        <dbReference type="PROSITE" id="PS51352"/>
    </source>
</evidence>
<dbReference type="GO" id="GO:0045454">
    <property type="term" value="P:cell redox homeostasis"/>
    <property type="evidence" value="ECO:0007669"/>
    <property type="project" value="TreeGrafter"/>
</dbReference>
<sequence>MTNPQSGFVGGALDLSQVKAQAEAREAAKNQSNSAGQTGGIAPFFDVTDGNFENEVVRRSTQIPVIAIIGTPRSPASEQLKADFKELAEAGGLKFIVGYIDADTFPQIAQVFGVQQLPTVVAIGAGQPLTNFEGAQPKEALQQWVDALVDQIGPKLKGLDAQDMPQEAESQEVAEDPRLAEAESKLNQSDFDGAMAVYDSILADEPDNAEIRQARNTTQLLKRLDPANRTTDPIAAAQQEPENIDAQFNAADAEIVAGNPEAGFDRLIALIAGNVSGEKDKVRDRLLELFALFDATDPRVLAARTKLASSLY</sequence>
<dbReference type="EMBL" id="BQKK01000002">
    <property type="protein sequence ID" value="GJN42863.1"/>
    <property type="molecule type" value="Genomic_DNA"/>
</dbReference>
<dbReference type="InterPro" id="IPR036249">
    <property type="entry name" value="Thioredoxin-like_sf"/>
</dbReference>
<dbReference type="SUPFAM" id="SSF52833">
    <property type="entry name" value="Thioredoxin-like"/>
    <property type="match status" value="1"/>
</dbReference>
<evidence type="ECO:0000256" key="2">
    <source>
        <dbReference type="ARBA" id="ARBA00008987"/>
    </source>
</evidence>
<evidence type="ECO:0000256" key="3">
    <source>
        <dbReference type="ARBA" id="ARBA00023284"/>
    </source>
</evidence>
<dbReference type="CDD" id="cd02956">
    <property type="entry name" value="ybbN"/>
    <property type="match status" value="1"/>
</dbReference>
<dbReference type="PROSITE" id="PS51352">
    <property type="entry name" value="THIOREDOXIN_2"/>
    <property type="match status" value="1"/>
</dbReference>
<dbReference type="InterPro" id="IPR011990">
    <property type="entry name" value="TPR-like_helical_dom_sf"/>
</dbReference>
<comment type="function">
    <text evidence="1">Participates in various redox reactions through the reversible oxidation of its active center dithiol to a disulfide and catalyzes dithiol-disulfide exchange reactions.</text>
</comment>
<dbReference type="AlphaFoldDB" id="A0AAV5G877"/>
<dbReference type="PANTHER" id="PTHR45663">
    <property type="entry name" value="GEO12009P1"/>
    <property type="match status" value="1"/>
</dbReference>
<dbReference type="PANTHER" id="PTHR45663:SF11">
    <property type="entry name" value="GEO12009P1"/>
    <property type="match status" value="1"/>
</dbReference>
<keyword evidence="3" id="KW-0676">Redox-active center</keyword>
<dbReference type="RefSeq" id="WP_003848691.1">
    <property type="nucleotide sequence ID" value="NZ_BQKK01000002.1"/>
</dbReference>
<dbReference type="Gene3D" id="1.25.40.10">
    <property type="entry name" value="Tetratricopeptide repeat domain"/>
    <property type="match status" value="1"/>
</dbReference>
<reference evidence="5" key="1">
    <citation type="submission" date="2021-12" db="EMBL/GenBank/DDBJ databases">
        <title>Draft genome sequence of Corynebacterium ammoniagenes strain T-723.</title>
        <authorList>
            <person name="Matsuzawa M."/>
            <person name="Hiratani M."/>
            <person name="Abe I."/>
            <person name="Tsuji Y."/>
            <person name="Nakamura J."/>
        </authorList>
    </citation>
    <scope>NUCLEOTIDE SEQUENCE</scope>
    <source>
        <strain evidence="5">T-723</strain>
    </source>
</reference>
<protein>
    <submittedName>
        <fullName evidence="5">Thioredoxin</fullName>
    </submittedName>
</protein>
<dbReference type="Proteomes" id="UP001054925">
    <property type="component" value="Unassembled WGS sequence"/>
</dbReference>
<organism evidence="5 6">
    <name type="scientific">Corynebacterium ammoniagenes</name>
    <name type="common">Brevibacterium ammoniagenes</name>
    <dbReference type="NCBI Taxonomy" id="1697"/>
    <lineage>
        <taxon>Bacteria</taxon>
        <taxon>Bacillati</taxon>
        <taxon>Actinomycetota</taxon>
        <taxon>Actinomycetes</taxon>
        <taxon>Mycobacteriales</taxon>
        <taxon>Corynebacteriaceae</taxon>
        <taxon>Corynebacterium</taxon>
    </lineage>
</organism>
<dbReference type="Pfam" id="PF00085">
    <property type="entry name" value="Thioredoxin"/>
    <property type="match status" value="1"/>
</dbReference>
<dbReference type="InterPro" id="IPR013766">
    <property type="entry name" value="Thioredoxin_domain"/>
</dbReference>
<dbReference type="Pfam" id="PF14561">
    <property type="entry name" value="TPR_20"/>
    <property type="match status" value="1"/>
</dbReference>
<name>A0AAV5G877_CORAM</name>
<comment type="caution">
    <text evidence="5">The sequence shown here is derived from an EMBL/GenBank/DDBJ whole genome shotgun (WGS) entry which is preliminary data.</text>
</comment>
<evidence type="ECO:0000313" key="6">
    <source>
        <dbReference type="Proteomes" id="UP001054925"/>
    </source>
</evidence>
<dbReference type="GO" id="GO:0015035">
    <property type="term" value="F:protein-disulfide reductase activity"/>
    <property type="evidence" value="ECO:0007669"/>
    <property type="project" value="TreeGrafter"/>
</dbReference>
<proteinExistence type="inferred from homology"/>
<evidence type="ECO:0000313" key="5">
    <source>
        <dbReference type="EMBL" id="GJN42863.1"/>
    </source>
</evidence>
<dbReference type="GO" id="GO:0005829">
    <property type="term" value="C:cytosol"/>
    <property type="evidence" value="ECO:0007669"/>
    <property type="project" value="TreeGrafter"/>
</dbReference>
<comment type="similarity">
    <text evidence="2">Belongs to the thioredoxin family.</text>
</comment>
<dbReference type="GO" id="GO:0006950">
    <property type="term" value="P:response to stress"/>
    <property type="evidence" value="ECO:0007669"/>
    <property type="project" value="UniProtKB-ARBA"/>
</dbReference>
<feature type="domain" description="Thioredoxin" evidence="4">
    <location>
        <begin position="36"/>
        <end position="150"/>
    </location>
</feature>
<evidence type="ECO:0000256" key="1">
    <source>
        <dbReference type="ARBA" id="ARBA00003318"/>
    </source>
</evidence>
<dbReference type="Gene3D" id="3.40.30.10">
    <property type="entry name" value="Glutaredoxin"/>
    <property type="match status" value="1"/>
</dbReference>
<accession>A0AAV5G877</accession>
<gene>
    <name evidence="5" type="ORF">CAT723_13420</name>
</gene>